<feature type="domain" description="Ig-like" evidence="6">
    <location>
        <begin position="1168"/>
        <end position="1255"/>
    </location>
</feature>
<feature type="domain" description="Ig-like" evidence="6">
    <location>
        <begin position="2767"/>
        <end position="2851"/>
    </location>
</feature>
<accession>A0A813NFC9</accession>
<feature type="domain" description="Ig-like" evidence="6">
    <location>
        <begin position="2129"/>
        <end position="2213"/>
    </location>
</feature>
<proteinExistence type="predicted"/>
<keyword evidence="3" id="KW-0597">Phosphoprotein</keyword>
<feature type="domain" description="Ig-like" evidence="6">
    <location>
        <begin position="1723"/>
        <end position="1810"/>
    </location>
</feature>
<name>A0A813NFC9_9BILA</name>
<dbReference type="Proteomes" id="UP000663845">
    <property type="component" value="Unassembled WGS sequence"/>
</dbReference>
<keyword evidence="4" id="KW-1015">Disulfide bond</keyword>
<feature type="domain" description="Ig-like" evidence="6">
    <location>
        <begin position="2582"/>
        <end position="2666"/>
    </location>
</feature>
<reference evidence="7" key="1">
    <citation type="submission" date="2021-02" db="EMBL/GenBank/DDBJ databases">
        <authorList>
            <person name="Nowell W R."/>
        </authorList>
    </citation>
    <scope>NUCLEOTIDE SEQUENCE</scope>
</reference>
<dbReference type="Gene3D" id="2.60.40.10">
    <property type="entry name" value="Immunoglobulins"/>
    <property type="match status" value="37"/>
</dbReference>
<dbReference type="InterPro" id="IPR013783">
    <property type="entry name" value="Ig-like_fold"/>
</dbReference>
<dbReference type="PANTHER" id="PTHR35971:SF5">
    <property type="entry name" value="OBSCURIN LIKE CYTOSKELETAL ADAPTOR 1"/>
    <property type="match status" value="1"/>
</dbReference>
<evidence type="ECO:0000259" key="6">
    <source>
        <dbReference type="PROSITE" id="PS50835"/>
    </source>
</evidence>
<dbReference type="EMBL" id="CAJNOG010000006">
    <property type="protein sequence ID" value="CAF0732510.1"/>
    <property type="molecule type" value="Genomic_DNA"/>
</dbReference>
<feature type="domain" description="Ig-like" evidence="6">
    <location>
        <begin position="891"/>
        <end position="975"/>
    </location>
</feature>
<dbReference type="InterPro" id="IPR013098">
    <property type="entry name" value="Ig_I-set"/>
</dbReference>
<feature type="domain" description="Ig-like" evidence="6">
    <location>
        <begin position="1353"/>
        <end position="1438"/>
    </location>
</feature>
<evidence type="ECO:0000256" key="2">
    <source>
        <dbReference type="ARBA" id="ARBA00022490"/>
    </source>
</evidence>
<feature type="domain" description="Ig-like" evidence="6">
    <location>
        <begin position="1631"/>
        <end position="1715"/>
    </location>
</feature>
<feature type="region of interest" description="Disordered" evidence="5">
    <location>
        <begin position="3922"/>
        <end position="3941"/>
    </location>
</feature>
<feature type="domain" description="Ig-like" evidence="6">
    <location>
        <begin position="1944"/>
        <end position="2028"/>
    </location>
</feature>
<evidence type="ECO:0000313" key="8">
    <source>
        <dbReference type="Proteomes" id="UP000663845"/>
    </source>
</evidence>
<dbReference type="SMART" id="SM00409">
    <property type="entry name" value="IG"/>
    <property type="match status" value="39"/>
</dbReference>
<dbReference type="InterPro" id="IPR003598">
    <property type="entry name" value="Ig_sub2"/>
</dbReference>
<feature type="domain" description="Ig-like" evidence="6">
    <location>
        <begin position="3247"/>
        <end position="3341"/>
    </location>
</feature>
<feature type="domain" description="Ig-like" evidence="6">
    <location>
        <begin position="1446"/>
        <end position="1530"/>
    </location>
</feature>
<dbReference type="InterPro" id="IPR003599">
    <property type="entry name" value="Ig_sub"/>
</dbReference>
<feature type="domain" description="Ig-like" evidence="6">
    <location>
        <begin position="2036"/>
        <end position="2123"/>
    </location>
</feature>
<feature type="domain" description="Ig-like" evidence="6">
    <location>
        <begin position="434"/>
        <end position="511"/>
    </location>
</feature>
<feature type="domain" description="Ig-like" evidence="6">
    <location>
        <begin position="1076"/>
        <end position="1160"/>
    </location>
</feature>
<dbReference type="Pfam" id="PF07679">
    <property type="entry name" value="I-set"/>
    <property type="match status" value="26"/>
</dbReference>
<feature type="domain" description="Ig-like" evidence="6">
    <location>
        <begin position="2967"/>
        <end position="3043"/>
    </location>
</feature>
<evidence type="ECO:0000256" key="3">
    <source>
        <dbReference type="ARBA" id="ARBA00022553"/>
    </source>
</evidence>
<feature type="domain" description="Ig-like" evidence="6">
    <location>
        <begin position="798"/>
        <end position="883"/>
    </location>
</feature>
<dbReference type="InterPro" id="IPR052385">
    <property type="entry name" value="Obscurin/Obscurin-like_Reg"/>
</dbReference>
<feature type="domain" description="Ig-like" evidence="6">
    <location>
        <begin position="2397"/>
        <end position="2481"/>
    </location>
</feature>
<dbReference type="GO" id="GO:0005737">
    <property type="term" value="C:cytoplasm"/>
    <property type="evidence" value="ECO:0007669"/>
    <property type="project" value="UniProtKB-SubCell"/>
</dbReference>
<evidence type="ECO:0000256" key="1">
    <source>
        <dbReference type="ARBA" id="ARBA00004496"/>
    </source>
</evidence>
<dbReference type="PANTHER" id="PTHR35971">
    <property type="entry name" value="SI:DKEY-31G6.6"/>
    <property type="match status" value="1"/>
</dbReference>
<comment type="caution">
    <text evidence="7">The sequence shown here is derived from an EMBL/GenBank/DDBJ whole genome shotgun (WGS) entry which is preliminary data.</text>
</comment>
<dbReference type="CDD" id="cd00096">
    <property type="entry name" value="Ig"/>
    <property type="match status" value="3"/>
</dbReference>
<feature type="domain" description="Ig-like" evidence="6">
    <location>
        <begin position="2489"/>
        <end position="2576"/>
    </location>
</feature>
<gene>
    <name evidence="7" type="ORF">JYZ213_LOCUS1305</name>
</gene>
<feature type="domain" description="Ig-like" evidence="6">
    <location>
        <begin position="2674"/>
        <end position="2761"/>
    </location>
</feature>
<feature type="domain" description="Ig-like" evidence="6">
    <location>
        <begin position="1261"/>
        <end position="1345"/>
    </location>
</feature>
<feature type="domain" description="Ig-like" evidence="6">
    <location>
        <begin position="983"/>
        <end position="1070"/>
    </location>
</feature>
<dbReference type="SMART" id="SM00408">
    <property type="entry name" value="IGc2"/>
    <property type="match status" value="23"/>
</dbReference>
<protein>
    <recommendedName>
        <fullName evidence="6">Ig-like domain-containing protein</fullName>
    </recommendedName>
</protein>
<keyword evidence="2" id="KW-0963">Cytoplasm</keyword>
<feature type="domain" description="Ig-like" evidence="6">
    <location>
        <begin position="1538"/>
        <end position="1625"/>
    </location>
</feature>
<dbReference type="InterPro" id="IPR007110">
    <property type="entry name" value="Ig-like_dom"/>
</dbReference>
<feature type="compositionally biased region" description="Basic and acidic residues" evidence="5">
    <location>
        <begin position="597"/>
        <end position="664"/>
    </location>
</feature>
<feature type="domain" description="Ig-like" evidence="6">
    <location>
        <begin position="2859"/>
        <end position="2953"/>
    </location>
</feature>
<organism evidence="7 8">
    <name type="scientific">Adineta steineri</name>
    <dbReference type="NCBI Taxonomy" id="433720"/>
    <lineage>
        <taxon>Eukaryota</taxon>
        <taxon>Metazoa</taxon>
        <taxon>Spiralia</taxon>
        <taxon>Gnathifera</taxon>
        <taxon>Rotifera</taxon>
        <taxon>Eurotatoria</taxon>
        <taxon>Bdelloidea</taxon>
        <taxon>Adinetida</taxon>
        <taxon>Adinetidae</taxon>
        <taxon>Adineta</taxon>
    </lineage>
</organism>
<feature type="region of interest" description="Disordered" evidence="5">
    <location>
        <begin position="581"/>
        <end position="686"/>
    </location>
</feature>
<feature type="domain" description="Ig-like" evidence="6">
    <location>
        <begin position="1816"/>
        <end position="1938"/>
    </location>
</feature>
<dbReference type="SUPFAM" id="SSF48726">
    <property type="entry name" value="Immunoglobulin"/>
    <property type="match status" value="37"/>
</dbReference>
<feature type="domain" description="Ig-like" evidence="6">
    <location>
        <begin position="2221"/>
        <end position="2308"/>
    </location>
</feature>
<evidence type="ECO:0000256" key="4">
    <source>
        <dbReference type="ARBA" id="ARBA00023157"/>
    </source>
</evidence>
<dbReference type="PROSITE" id="PS50835">
    <property type="entry name" value="IG_LIKE"/>
    <property type="match status" value="26"/>
</dbReference>
<feature type="domain" description="Ig-like" evidence="6">
    <location>
        <begin position="3435"/>
        <end position="3534"/>
    </location>
</feature>
<evidence type="ECO:0000256" key="5">
    <source>
        <dbReference type="SAM" id="MobiDB-lite"/>
    </source>
</evidence>
<comment type="subcellular location">
    <subcellularLocation>
        <location evidence="1">Cytoplasm</location>
    </subcellularLocation>
</comment>
<dbReference type="InterPro" id="IPR036179">
    <property type="entry name" value="Ig-like_dom_sf"/>
</dbReference>
<sequence>MPIQEVEEMSTVTLTIEKPQNTTTKDVVLLKNGEELKPSDHVKIKSISPTTTEVNITKVKREDEGDYTVEVKGVEQPLVRLIVHPKPVVRQEMQLPKTQFNEKETLTIVCQFDATPEEPFIFLHNDKPIVADSRVTTTIEDNKYTIVVKDLRPEEDEGVYTLKSDHLILDTPSISVIPEEKKPQSETVTIEEETITIEASQPPVIEEVVEETPKVEQEETHRSEIEVPVVKVPQGDTITIRIPDSKTTESSEINLYINNQPVTTLTDEDSRITIEKDGKTDNYVVVSDATPEDVGRYTVEFNGKMQPLCMLEVTPGRERKSEADIPLQQGVVEEIVEEEEEEQPEEIPTHEVVEGDSVNLVIERPSDTDVKQTFLLQNDKKLDQNTRLTIKPVSSTSTEITLENVNPNDEGTYSIQFGNQPSQKLMNLKVLPKPIVHDALHLPKDVFEQGETLTIQCEFDKTPDESLVWKLNDVPLDQLKDDRITIEIGDNGKSYTLTVKDLRPKEDQGIYKLENSHLVLETPFVRVIENVEEVEEETTILLEDEETESFELQRKPKIEEIKEEQPKNITQEIVPEEVVEKPAPVIEEEQPAPVEEVISKPVEEEKSTPVEEVKPQPVEEEKPAPVEEVKPQPVEEEKPKPVEEEKPAPVEEEKPLQEQPKPTEEVEQPVEEEKPISEPVPETAEVVEETKEEVQEVKAEEEIPKPKFVKDLKVNKTTLTEGEQLIIEAELDSIPTKVQLQINGKDIPIDRVKTEIKDKKIKFTLDNIKLDESGDYTVKINDEVDSKPVSITVNADIPKFVKNLTINKKQFDAGETLDFECTLNKPFDEIVWLKDGQPIEETENIQFTKDGPKLKLTIKNAQPTDHTGTYSVKIKDVESDKVSVTVTKKVPKFIKELKPNKTTLLEGEQLLLDCELDTVPTTVQLHINGEAVPDDRVKTEIKDKKIKFTLDNIKLDESGDYTLKVNDEVDSKPVSITVNADIPKFIKNLTINKKQFDMGETLTFECTLNKPFDEIVWLKDGQPIEEDARVQFTKDGPKLKLTIKDAQPTDHTGTYSVRVKDVESDQIPVTVTKKVPKFVKDLKANKTTLTEGEQLVLECELDTVPTKVQLCVNGQPLPEDRLKVDVKDKKIKFTLDNIKLDESGDYTVKINDEVDSKPVSITVNADIPKFVKNLTINKKQFDLGETLTFECTLNKPFDEIVWLKDGQPIEEDARVQFTKDGPKLKLTIKDAQPTDHTGTYSVRVKEVESDQIPVTVTKKVPKFVKDLKANKTTLTEGEQLVLECELDTIPSNVKLQISGETVPEDRIKTDIKDKKIKFTLDNIKLDESGDYTVKINDEVDSKPVSITVNADIPKFVKNLTINKKQFDAGETLDFECTLNKPFDEIVWLKDGQPIEETENIQFTKDGPKLKLTIKNAQPTDHTGTYSVKIKDVESDKVSVTVTKKVPKFIKELKPNKTTLLEGEQLLLDCELDTVPTTVQLHINGEAVPDDRVKTEIKDKKIKFTLDNIKLDESGDYTLKVNDEVDSKPVSITVNADIPKFVKNLTINKKQFDAGETLTFECTLNKPFDEIVWLKDGQPIEENENIQFTKDGPKLKLTIKDAQPTDHTGTYSVRVKDVESDQIPVTVTKKVPKFVKDLKANKTTLTEGEQLVLECELDTVPTNLQLSVNGQPLPEDRVKVDVKDKKIKFTLDNIKLDESGDYTVKINDEVDSKPVSITVNADIPKFVKNLTINKKQFDMGETLTFECTLNKPFDEIVWLKDDQPIEENEHVQFTKDGPKLKLTIKDAQPTDHTGTYSVRVKEVESDQIPVTVTKKVPKFVKDLKANKTTLTEGEQLVLECELDTIPSNVKLQISGETVPEDRIKTDIKDKKIKFTLDNIKLDESVWLKDDQPIEENEHVQFTKDGPKLKLTIKNAQPTDHTGTYSVRVKEVESDKVPVTVTKKVPKFVKDLKANKTTLTEGEQLILECELDMAPSDVKLQINGETVPEDRVKTEIKDKKIKFTLDNIKLDESGDYTVKINDEVDSKPVSITVNADIPKFVKNLTINKKQFDLGETLNFECTLNKPFDDIVWLKDGQPIEEDAHIQFTKDGPKLKLTIKDAQPTDHTGTYSVRVKEVESDKVPVTVTKKVPKFVKDLKANKTTLTEGEQLILECELDMAPSDVKLQINGETVPEDRVKTEVKDKKIKFTLDNIKLDESGDYTVKINDEVDSKPVSITVNADIPKFVKNLTINKKQFDMGETLTFECTLNKPFDDIVWLKDGEPIEEDAHIQFTKDGPKLKLTIKDAQPTDHTGTYSVRVKEVESDKVPVTVTKKVPKFVKDLKANKTTLTEGEQLILDFWLKDDQPIEENEHVQFTKDGPKLKLTIKNAQPTDHTGTYSVRVKEVESDKVPVTVTKKVPKFVKDLKANKTTLTEGEQLILECELDMAPSDVKLQINGETVPEERVKTEIKDKKIKFTLDNIKLDEAGDYTVKINDEVDSKPVSITVNADIPKFVKNLTINKKQFDLGETLNFECTLNKPFDEIVWLKDGQPIEEDAHIQFTKDGPKLKLTIKDAQPADHTGTYSVKVKEVESDKVPVTVTKKVPKFVKDLKANKTTLTEGEQLILECELDMVPSDVKLQINGETVPEDRVKTEVKDKKIKFTLDNIKLDESGDYTVKINDEVDSKPVSITVNADIPKFIKNLTINKKQFDLGETLTFECTLNKPFDDIVWLKDGQPIEEDAHIQFTKDGPKLKLTIKDAQPADHTGTYSVRVKEVESDKVPVTVTKKVPKFVKDLKANKTTLTEGEQLILDCELDMVPTKVELQLNGETIPNDRIKPEIKDKKIKFTLDNIKLDESGEYTVKINDEVDSKPVSITVNADIPKFIKNLTINKKQFDVGETLNFECTLNKPFAEIVWLKDDQPIEEDAHIQFTKDGPKLKLTIKDAQPTDHTGTYSVRVKEVESDKVPVVVQEKPITFVKDLKAVKPTLDESETLELFCQLSRPLKSNETIQWYRNEVVIPIEQDYPTEQINLQIPNVEPTMSGDYYLEISSPDQKKPIKSSSVKITIKPEQIKFIKPLRALKNPLNEDETLVLECELDKPTYKSVIFFFHDKPLNENEDDRIKITQTGNKWQIQITNVKQDLDQGEYTVTINEKVTSPSVKVTILKALTFIQDLTVSNSEPIVDETITFECELSQPLPSGDSKDLSLTLNGKVLSNDQTKRLKININSTSPKITLTLANVKLTVDQGDYQLKILHPQEIQSQTVTVTVRPKPIEVIQPLQSEKADVFEDDTLVLSTKLKNVPENPTITWLKDDKSITIDAKRIRSIPSRDGQQFKLSIDNIKLDESGNYILQINNENITQCSIEIKSIPLKTVTPLKIIGTPIVGGNVELQIELNRPNVPCIWLKDDIPLENQPTLTKDQTKYRLKLTDLKLDDTGMYSINFNDSELIEKVQLTVALPPLDFLEQLKCIPSDDIEEGSDVVMQCVLNRPIDDENIPITLLKNSKPIDNERIKIERDGPTLKIHLTNVKPDDAGTYKVTVDKTKDSSTRLKVHDKPLSIIEQLHLVDATDDSNTVNENSPFELFIRYNKPVKNLVLNRDSKRVPADKHIQIIYEDDSSSVRIRFDAAQPDDKGKYETLVKDSTITDKDGLRSQSVVIIVKPVPVLFTSDIQVSAADKDNIPEKTEVILTTTINQEKGKVKWFLNNKEIKEDQNHKITIKNLQRQLTLKSSVIADTGIYSVKSDDDERTIEITIKDDLRFTKELTPSNVNTIEGKEKELVFECETSKSTPVQWFHDQQKLSPTELKKHYQIESTKNNTVHKLRILQPVTSDTGLYRCVLPTNTETSSQCTIEPAGVDFQQKLTTPVHVEFMKSALLECELTRKPQNVVWKDKNGKVIEDGDKYEIMNNGKLQGLMINDCDDNDNGEYTVTIDNTKSSTAQVIVEPAEEKVRSPSPKLESTEETTKPGFRKLLPNKLDTTEDAEFILECEVNDDKQVTDWYLDDDLIDSKNPRFKILNNGPIRQLKGLQSFFLNNNN</sequence>
<evidence type="ECO:0000313" key="7">
    <source>
        <dbReference type="EMBL" id="CAF0732510.1"/>
    </source>
</evidence>